<dbReference type="AlphaFoldDB" id="A0A010Q8E5"/>
<dbReference type="KEGG" id="cfj:CFIO01_07997"/>
<evidence type="ECO:0000256" key="1">
    <source>
        <dbReference type="SAM" id="SignalP"/>
    </source>
</evidence>
<organism evidence="2 3">
    <name type="scientific">Colletotrichum fioriniae PJ7</name>
    <dbReference type="NCBI Taxonomy" id="1445577"/>
    <lineage>
        <taxon>Eukaryota</taxon>
        <taxon>Fungi</taxon>
        <taxon>Dikarya</taxon>
        <taxon>Ascomycota</taxon>
        <taxon>Pezizomycotina</taxon>
        <taxon>Sordariomycetes</taxon>
        <taxon>Hypocreomycetidae</taxon>
        <taxon>Glomerellales</taxon>
        <taxon>Glomerellaceae</taxon>
        <taxon>Colletotrichum</taxon>
        <taxon>Colletotrichum acutatum species complex</taxon>
    </lineage>
</organism>
<evidence type="ECO:0000313" key="3">
    <source>
        <dbReference type="Proteomes" id="UP000020467"/>
    </source>
</evidence>
<keyword evidence="3" id="KW-1185">Reference proteome</keyword>
<dbReference type="HOGENOM" id="CLU_090719_0_0_1"/>
<protein>
    <recommendedName>
        <fullName evidence="4">Glucuronan lyase A</fullName>
    </recommendedName>
</protein>
<dbReference type="eggNOG" id="ENOG502SKY0">
    <property type="taxonomic scope" value="Eukaryota"/>
</dbReference>
<comment type="caution">
    <text evidence="2">The sequence shown here is derived from an EMBL/GenBank/DDBJ whole genome shotgun (WGS) entry which is preliminary data.</text>
</comment>
<dbReference type="InterPro" id="IPR025975">
    <property type="entry name" value="Polysacc_lyase"/>
</dbReference>
<evidence type="ECO:0000313" key="2">
    <source>
        <dbReference type="EMBL" id="EXF76132.1"/>
    </source>
</evidence>
<evidence type="ECO:0008006" key="4">
    <source>
        <dbReference type="Google" id="ProtNLM"/>
    </source>
</evidence>
<sequence length="261" mass="29334">MMSLKCIIIAALGLAPGAAQATYPFSNPGDIAAADKFDYIRQEHNGVVQTVTNVVYKGSTALKMTQTYDPSYTGRYHSEVDVNDGYTRGQDRFYGFAFRLSESWQFQPQSYNVAQFIANRPGAGCGGDDWMPSSMLWLEGDQLTSRIVSGQYRQPDCGRSIVKYGNLTTVERGVWHRIVIQASWRSDATGLYKIWYDGAKVLEKYNVVTTVNNDSTFQFRVGLYANSWHDQGKLDGDQGFRQVWFDEIAVDSTYKAADPNQ</sequence>
<dbReference type="OrthoDB" id="3889489at2759"/>
<dbReference type="Proteomes" id="UP000020467">
    <property type="component" value="Unassembled WGS sequence"/>
</dbReference>
<dbReference type="Gene3D" id="2.60.120.200">
    <property type="match status" value="1"/>
</dbReference>
<gene>
    <name evidence="2" type="ORF">CFIO01_07997</name>
</gene>
<name>A0A010Q8E5_9PEZI</name>
<feature type="chain" id="PRO_5001454705" description="Glucuronan lyase A" evidence="1">
    <location>
        <begin position="22"/>
        <end position="261"/>
    </location>
</feature>
<keyword evidence="1" id="KW-0732">Signal</keyword>
<reference evidence="2 3" key="1">
    <citation type="submission" date="2014-02" db="EMBL/GenBank/DDBJ databases">
        <title>The genome sequence of Colletotrichum fioriniae PJ7.</title>
        <authorList>
            <person name="Baroncelli R."/>
            <person name="Thon M.R."/>
        </authorList>
    </citation>
    <scope>NUCLEOTIDE SEQUENCE [LARGE SCALE GENOMIC DNA]</scope>
    <source>
        <strain evidence="2 3">PJ7</strain>
    </source>
</reference>
<dbReference type="EMBL" id="JARH01000863">
    <property type="protein sequence ID" value="EXF76132.1"/>
    <property type="molecule type" value="Genomic_DNA"/>
</dbReference>
<proteinExistence type="predicted"/>
<dbReference type="Pfam" id="PF14099">
    <property type="entry name" value="Polysacc_lyase"/>
    <property type="match status" value="1"/>
</dbReference>
<accession>A0A010Q8E5</accession>
<feature type="signal peptide" evidence="1">
    <location>
        <begin position="1"/>
        <end position="21"/>
    </location>
</feature>